<dbReference type="PRINTS" id="PR00237">
    <property type="entry name" value="GPCRRHODOPSN"/>
</dbReference>
<dbReference type="CDD" id="cd00637">
    <property type="entry name" value="7tm_classA_rhodopsin-like"/>
    <property type="match status" value="1"/>
</dbReference>
<keyword evidence="3 10" id="KW-0812">Transmembrane</keyword>
<evidence type="ECO:0000256" key="1">
    <source>
        <dbReference type="ARBA" id="ARBA00004651"/>
    </source>
</evidence>
<keyword evidence="9 10" id="KW-0807">Transducer</keyword>
<dbReference type="PROSITE" id="PS50262">
    <property type="entry name" value="G_PROTEIN_RECEP_F1_2"/>
    <property type="match status" value="1"/>
</dbReference>
<accession>A0AA39IIN6</accession>
<feature type="transmembrane region" description="Helical" evidence="11">
    <location>
        <begin position="174"/>
        <end position="197"/>
    </location>
</feature>
<reference evidence="13" key="1">
    <citation type="submission" date="2023-06" db="EMBL/GenBank/DDBJ databases">
        <title>Genomic analysis of the entomopathogenic nematode Steinernema hermaphroditum.</title>
        <authorList>
            <person name="Schwarz E.M."/>
            <person name="Heppert J.K."/>
            <person name="Baniya A."/>
            <person name="Schwartz H.T."/>
            <person name="Tan C.-H."/>
            <person name="Antoshechkin I."/>
            <person name="Sternberg P.W."/>
            <person name="Goodrich-Blair H."/>
            <person name="Dillman A.R."/>
        </authorList>
    </citation>
    <scope>NUCLEOTIDE SEQUENCE</scope>
    <source>
        <strain evidence="13">PS9179</strain>
        <tissue evidence="13">Whole animal</tissue>
    </source>
</reference>
<dbReference type="Gene3D" id="1.20.1070.10">
    <property type="entry name" value="Rhodopsin 7-helix transmembrane proteins"/>
    <property type="match status" value="1"/>
</dbReference>
<keyword evidence="2" id="KW-1003">Cell membrane</keyword>
<keyword evidence="4 11" id="KW-1133">Transmembrane helix</keyword>
<dbReference type="GO" id="GO:0005886">
    <property type="term" value="C:plasma membrane"/>
    <property type="evidence" value="ECO:0007669"/>
    <property type="project" value="UniProtKB-SubCell"/>
</dbReference>
<evidence type="ECO:0000256" key="4">
    <source>
        <dbReference type="ARBA" id="ARBA00022989"/>
    </source>
</evidence>
<keyword evidence="6 11" id="KW-0472">Membrane</keyword>
<dbReference type="Proteomes" id="UP001175271">
    <property type="component" value="Unassembled WGS sequence"/>
</dbReference>
<dbReference type="SMART" id="SM01381">
    <property type="entry name" value="7TM_GPCR_Srsx"/>
    <property type="match status" value="1"/>
</dbReference>
<organism evidence="13 14">
    <name type="scientific">Steinernema hermaphroditum</name>
    <dbReference type="NCBI Taxonomy" id="289476"/>
    <lineage>
        <taxon>Eukaryota</taxon>
        <taxon>Metazoa</taxon>
        <taxon>Ecdysozoa</taxon>
        <taxon>Nematoda</taxon>
        <taxon>Chromadorea</taxon>
        <taxon>Rhabditida</taxon>
        <taxon>Tylenchina</taxon>
        <taxon>Panagrolaimomorpha</taxon>
        <taxon>Strongyloidoidea</taxon>
        <taxon>Steinernematidae</taxon>
        <taxon>Steinernema</taxon>
    </lineage>
</organism>
<evidence type="ECO:0000256" key="11">
    <source>
        <dbReference type="SAM" id="Phobius"/>
    </source>
</evidence>
<evidence type="ECO:0000313" key="13">
    <source>
        <dbReference type="EMBL" id="KAK0424350.1"/>
    </source>
</evidence>
<dbReference type="GO" id="GO:0004930">
    <property type="term" value="F:G protein-coupled receptor activity"/>
    <property type="evidence" value="ECO:0007669"/>
    <property type="project" value="UniProtKB-KW"/>
</dbReference>
<keyword evidence="8" id="KW-0325">Glycoprotein</keyword>
<feature type="domain" description="G-protein coupled receptors family 1 profile" evidence="12">
    <location>
        <begin position="24"/>
        <end position="271"/>
    </location>
</feature>
<evidence type="ECO:0000313" key="14">
    <source>
        <dbReference type="Proteomes" id="UP001175271"/>
    </source>
</evidence>
<feature type="transmembrane region" description="Helical" evidence="11">
    <location>
        <begin position="76"/>
        <end position="107"/>
    </location>
</feature>
<dbReference type="InterPro" id="IPR019424">
    <property type="entry name" value="7TM_GPCR_Srsx"/>
</dbReference>
<keyword evidence="7 10" id="KW-0675">Receptor</keyword>
<protein>
    <recommendedName>
        <fullName evidence="12">G-protein coupled receptors family 1 profile domain-containing protein</fullName>
    </recommendedName>
</protein>
<proteinExistence type="inferred from homology"/>
<name>A0AA39IIN6_9BILA</name>
<keyword evidence="14" id="KW-1185">Reference proteome</keyword>
<feature type="transmembrane region" description="Helical" evidence="11">
    <location>
        <begin position="45"/>
        <end position="70"/>
    </location>
</feature>
<evidence type="ECO:0000256" key="6">
    <source>
        <dbReference type="ARBA" id="ARBA00023136"/>
    </source>
</evidence>
<evidence type="ECO:0000256" key="7">
    <source>
        <dbReference type="ARBA" id="ARBA00023170"/>
    </source>
</evidence>
<evidence type="ECO:0000256" key="10">
    <source>
        <dbReference type="RuleBase" id="RU000688"/>
    </source>
</evidence>
<dbReference type="InterPro" id="IPR017452">
    <property type="entry name" value="GPCR_Rhodpsn_7TM"/>
</dbReference>
<dbReference type="EMBL" id="JAUCMV010000001">
    <property type="protein sequence ID" value="KAK0424350.1"/>
    <property type="molecule type" value="Genomic_DNA"/>
</dbReference>
<feature type="transmembrane region" description="Helical" evidence="11">
    <location>
        <begin position="251"/>
        <end position="273"/>
    </location>
</feature>
<dbReference type="PROSITE" id="PS00237">
    <property type="entry name" value="G_PROTEIN_RECEP_F1_1"/>
    <property type="match status" value="1"/>
</dbReference>
<keyword evidence="5 10" id="KW-0297">G-protein coupled receptor</keyword>
<evidence type="ECO:0000256" key="8">
    <source>
        <dbReference type="ARBA" id="ARBA00023180"/>
    </source>
</evidence>
<feature type="transmembrane region" description="Helical" evidence="11">
    <location>
        <begin position="128"/>
        <end position="150"/>
    </location>
</feature>
<evidence type="ECO:0000259" key="12">
    <source>
        <dbReference type="PROSITE" id="PS50262"/>
    </source>
</evidence>
<feature type="transmembrane region" description="Helical" evidence="11">
    <location>
        <begin position="12"/>
        <end position="33"/>
    </location>
</feature>
<comment type="caution">
    <text evidence="13">The sequence shown here is derived from an EMBL/GenBank/DDBJ whole genome shotgun (WGS) entry which is preliminary data.</text>
</comment>
<dbReference type="PANTHER" id="PTHR24246">
    <property type="entry name" value="OLFACTORY RECEPTOR AND ADENOSINE RECEPTOR"/>
    <property type="match status" value="1"/>
</dbReference>
<evidence type="ECO:0000256" key="9">
    <source>
        <dbReference type="ARBA" id="ARBA00023224"/>
    </source>
</evidence>
<dbReference type="PANTHER" id="PTHR24246:SF27">
    <property type="entry name" value="ADENOSINE RECEPTOR, ISOFORM A"/>
    <property type="match status" value="1"/>
</dbReference>
<gene>
    <name evidence="13" type="ORF">QR680_008626</name>
</gene>
<evidence type="ECO:0000256" key="3">
    <source>
        <dbReference type="ARBA" id="ARBA00022692"/>
    </source>
</evidence>
<evidence type="ECO:0000256" key="5">
    <source>
        <dbReference type="ARBA" id="ARBA00023040"/>
    </source>
</evidence>
<feature type="transmembrane region" description="Helical" evidence="11">
    <location>
        <begin position="218"/>
        <end position="239"/>
    </location>
</feature>
<dbReference type="AlphaFoldDB" id="A0AA39IIN6"/>
<comment type="subcellular location">
    <subcellularLocation>
        <location evidence="1">Cell membrane</location>
        <topology evidence="1">Multi-pass membrane protein</topology>
    </subcellularLocation>
</comment>
<sequence>MSDIDKHVAFSVFRLLLFAVAVVGNALFLFIILKNRKLRNTSANLLLAQLCLANFVLGISAGTRGISTIIFQSYNITIFCRWLCLVLGSPTVLGIHLSQTTMVAIALDRFVCVRFPVAYRRMETGPVALLRFLICLGYSIVGTGVSYLGVPFNGEHKVRVCSTGAVITAWYSNYWFFFASVFTIFIYVAYIAIYVLFRRQTPASCDISSTQRTLFVTMTAILVSYFVLWCIPNLLSAVFKLVAVPSIVKDYVSMLTGVCSSITAATNIFIYGWKHPEIRKYAKRVLVGGQSTVVTPVTAVSKPSHI</sequence>
<dbReference type="SUPFAM" id="SSF81321">
    <property type="entry name" value="Family A G protein-coupled receptor-like"/>
    <property type="match status" value="1"/>
</dbReference>
<dbReference type="Pfam" id="PF10320">
    <property type="entry name" value="7TM_GPCR_Srsx"/>
    <property type="match status" value="1"/>
</dbReference>
<evidence type="ECO:0000256" key="2">
    <source>
        <dbReference type="ARBA" id="ARBA00022475"/>
    </source>
</evidence>
<comment type="similarity">
    <text evidence="10">Belongs to the G-protein coupled receptor 1 family.</text>
</comment>
<dbReference type="InterPro" id="IPR000276">
    <property type="entry name" value="GPCR_Rhodpsn"/>
</dbReference>